<dbReference type="PROSITE" id="PS52038">
    <property type="entry name" value="TOPO_IB_2"/>
    <property type="match status" value="1"/>
</dbReference>
<dbReference type="GeneID" id="109410474"/>
<dbReference type="InterPro" id="IPR014711">
    <property type="entry name" value="TopoI_cat_a-hlx-sub_euk"/>
</dbReference>
<sequence>MDEPDRAKFDVAKKLGYHIGDIRQQYRAYWTSTDPTEQQIGLAVYFIDTFLFRVGNERNDSPDTVGCCSLRFKHFDLKKNVIKFDFRSKGNQPYRNEKEIDPGAFEVLEKLNKNNSDPSAKLFDLIKPRKINGWLKKIDKDFTTKVFRTLRATDLMEQMINKKREKISKTRGEFATDDIVDMFEESCLEVAKLCNHLKKDKKIERKIRKTEQLIKSPATHQFFEKLIERDNKNEEAKLQTLKAEAERKKPSAITTLVFYIDPRIVVAWCKKHGIELNRIYSRSQLKKIKWAIEDIDSSSQPGSSSGQTSQCSGTTATGTESTSESD</sequence>
<keyword evidence="4 7" id="KW-0799">Topoisomerase</keyword>
<keyword evidence="5 7" id="KW-0238">DNA-binding</keyword>
<organism evidence="10 11">
    <name type="scientific">Aedes albopictus</name>
    <name type="common">Asian tiger mosquito</name>
    <name type="synonym">Stegomyia albopicta</name>
    <dbReference type="NCBI Taxonomy" id="7160"/>
    <lineage>
        <taxon>Eukaryota</taxon>
        <taxon>Metazoa</taxon>
        <taxon>Ecdysozoa</taxon>
        <taxon>Arthropoda</taxon>
        <taxon>Hexapoda</taxon>
        <taxon>Insecta</taxon>
        <taxon>Pterygota</taxon>
        <taxon>Neoptera</taxon>
        <taxon>Endopterygota</taxon>
        <taxon>Diptera</taxon>
        <taxon>Nematocera</taxon>
        <taxon>Culicoidea</taxon>
        <taxon>Culicidae</taxon>
        <taxon>Culicinae</taxon>
        <taxon>Aedini</taxon>
        <taxon>Aedes</taxon>
        <taxon>Stegomyia</taxon>
    </lineage>
</organism>
<dbReference type="InterPro" id="IPR011010">
    <property type="entry name" value="DNA_brk_join_enz"/>
</dbReference>
<dbReference type="PANTHER" id="PTHR10290">
    <property type="entry name" value="DNA TOPOISOMERASE I"/>
    <property type="match status" value="1"/>
</dbReference>
<dbReference type="RefSeq" id="XP_029724993.2">
    <property type="nucleotide sequence ID" value="XM_029869133.2"/>
</dbReference>
<feature type="active site" description="O-(3'-phospho-DNA)-tyrosine intermediate" evidence="7">
    <location>
        <position position="259"/>
    </location>
</feature>
<dbReference type="RefSeq" id="XP_062712933.1">
    <property type="nucleotide sequence ID" value="XM_062856949.1"/>
</dbReference>
<evidence type="ECO:0000256" key="1">
    <source>
        <dbReference type="ARBA" id="ARBA00000213"/>
    </source>
</evidence>
<evidence type="ECO:0000256" key="7">
    <source>
        <dbReference type="PROSITE-ProRule" id="PRU01382"/>
    </source>
</evidence>
<comment type="catalytic activity">
    <reaction evidence="1 7">
        <text>ATP-independent breakage of single-stranded DNA, followed by passage and rejoining.</text>
        <dbReference type="EC" id="5.6.2.1"/>
    </reaction>
</comment>
<dbReference type="EC" id="5.6.2.1" evidence="3"/>
<dbReference type="Gene3D" id="3.90.15.10">
    <property type="entry name" value="Topoisomerase I, Chain A, domain 3"/>
    <property type="match status" value="1"/>
</dbReference>
<dbReference type="Proteomes" id="UP000069940">
    <property type="component" value="Unassembled WGS sequence"/>
</dbReference>
<dbReference type="Pfam" id="PF01028">
    <property type="entry name" value="Topoisom_I"/>
    <property type="match status" value="1"/>
</dbReference>
<reference evidence="10" key="2">
    <citation type="submission" date="2025-05" db="UniProtKB">
        <authorList>
            <consortium name="EnsemblMetazoa"/>
        </authorList>
    </citation>
    <scope>IDENTIFICATION</scope>
    <source>
        <strain evidence="10">Foshan</strain>
    </source>
</reference>
<evidence type="ECO:0000256" key="6">
    <source>
        <dbReference type="ARBA" id="ARBA00023235"/>
    </source>
</evidence>
<dbReference type="Gene3D" id="1.10.132.10">
    <property type="match status" value="1"/>
</dbReference>
<dbReference type="EnsemblMetazoa" id="AALFPA23_023690.R35263">
    <property type="protein sequence ID" value="AALFPA23_023690.P35263"/>
    <property type="gene ID" value="AALFPA23_023690"/>
</dbReference>
<dbReference type="EnsemblMetazoa" id="AALFPA23_023690.R35266">
    <property type="protein sequence ID" value="AALFPA23_023690.P35266"/>
    <property type="gene ID" value="AALFPA23_023690"/>
</dbReference>
<dbReference type="SMART" id="SM00435">
    <property type="entry name" value="TOPEUc"/>
    <property type="match status" value="1"/>
</dbReference>
<evidence type="ECO:0000313" key="10">
    <source>
        <dbReference type="EnsemblMetazoa" id="AALFPA23_023690.P35267"/>
    </source>
</evidence>
<proteinExistence type="inferred from homology"/>
<keyword evidence="11" id="KW-1185">Reference proteome</keyword>
<accession>A0ABM2A1X0</accession>
<keyword evidence="6 7" id="KW-0413">Isomerase</keyword>
<dbReference type="PANTHER" id="PTHR10290:SF3">
    <property type="entry name" value="DNA TOPOISOMERASE 1"/>
    <property type="match status" value="1"/>
</dbReference>
<dbReference type="EnsemblMetazoa" id="AALFPA23_023690.R35265">
    <property type="protein sequence ID" value="AALFPA23_023690.P35265"/>
    <property type="gene ID" value="AALFPA23_023690"/>
</dbReference>
<dbReference type="PRINTS" id="PR00416">
    <property type="entry name" value="EUTPISMRASEI"/>
</dbReference>
<evidence type="ECO:0000256" key="5">
    <source>
        <dbReference type="ARBA" id="ARBA00023125"/>
    </source>
</evidence>
<dbReference type="InterPro" id="IPR014727">
    <property type="entry name" value="TopoI_cat_a/b-sub_euk"/>
</dbReference>
<dbReference type="EnsemblMetazoa" id="AALFPA23_023690.R35267">
    <property type="protein sequence ID" value="AALFPA23_023690.P35267"/>
    <property type="gene ID" value="AALFPA23_023690"/>
</dbReference>
<dbReference type="InterPro" id="IPR013499">
    <property type="entry name" value="TopoI_euk"/>
</dbReference>
<dbReference type="InterPro" id="IPR025834">
    <property type="entry name" value="TopoI_C_dom"/>
</dbReference>
<dbReference type="InterPro" id="IPR001631">
    <property type="entry name" value="TopoI"/>
</dbReference>
<evidence type="ECO:0000256" key="2">
    <source>
        <dbReference type="ARBA" id="ARBA00006645"/>
    </source>
</evidence>
<evidence type="ECO:0000259" key="9">
    <source>
        <dbReference type="SMART" id="SM00435"/>
    </source>
</evidence>
<reference evidence="11" key="1">
    <citation type="journal article" date="2015" name="Proc. Natl. Acad. Sci. U.S.A.">
        <title>Genome sequence of the Asian Tiger mosquito, Aedes albopictus, reveals insights into its biology, genetics, and evolution.</title>
        <authorList>
            <person name="Chen X.G."/>
            <person name="Jiang X."/>
            <person name="Gu J."/>
            <person name="Xu M."/>
            <person name="Wu Y."/>
            <person name="Deng Y."/>
            <person name="Zhang C."/>
            <person name="Bonizzoni M."/>
            <person name="Dermauw W."/>
            <person name="Vontas J."/>
            <person name="Armbruster P."/>
            <person name="Huang X."/>
            <person name="Yang Y."/>
            <person name="Zhang H."/>
            <person name="He W."/>
            <person name="Peng H."/>
            <person name="Liu Y."/>
            <person name="Wu K."/>
            <person name="Chen J."/>
            <person name="Lirakis M."/>
            <person name="Topalis P."/>
            <person name="Van Leeuwen T."/>
            <person name="Hall A.B."/>
            <person name="Jiang X."/>
            <person name="Thorpe C."/>
            <person name="Mueller R.L."/>
            <person name="Sun C."/>
            <person name="Waterhouse R.M."/>
            <person name="Yan G."/>
            <person name="Tu Z.J."/>
            <person name="Fang X."/>
            <person name="James A.A."/>
        </authorList>
    </citation>
    <scope>NUCLEOTIDE SEQUENCE [LARGE SCALE GENOMIC DNA]</scope>
    <source>
        <strain evidence="11">Foshan</strain>
    </source>
</reference>
<dbReference type="SUPFAM" id="SSF56349">
    <property type="entry name" value="DNA breaking-rejoining enzymes"/>
    <property type="match status" value="1"/>
</dbReference>
<evidence type="ECO:0000313" key="11">
    <source>
        <dbReference type="Proteomes" id="UP000069940"/>
    </source>
</evidence>
<dbReference type="RefSeq" id="XP_062712932.1">
    <property type="nucleotide sequence ID" value="XM_062856948.1"/>
</dbReference>
<dbReference type="InterPro" id="IPR051062">
    <property type="entry name" value="Topoisomerase_IB"/>
</dbReference>
<comment type="similarity">
    <text evidence="2 7">Belongs to the type IB topoisomerase family.</text>
</comment>
<dbReference type="InterPro" id="IPR013500">
    <property type="entry name" value="TopoI_cat_euk"/>
</dbReference>
<evidence type="ECO:0000256" key="4">
    <source>
        <dbReference type="ARBA" id="ARBA00023029"/>
    </source>
</evidence>
<dbReference type="Pfam" id="PF14370">
    <property type="entry name" value="Topo_C_assoc"/>
    <property type="match status" value="1"/>
</dbReference>
<protein>
    <recommendedName>
        <fullName evidence="3">DNA topoisomerase</fullName>
        <ecNumber evidence="3">5.6.2.1</ecNumber>
    </recommendedName>
</protein>
<feature type="domain" description="DNA topoisomerase I eukaryotic-type" evidence="9">
    <location>
        <begin position="3"/>
        <end position="273"/>
    </location>
</feature>
<name>A0ABM2A1X0_AEDAL</name>
<dbReference type="RefSeq" id="XP_062712934.1">
    <property type="nucleotide sequence ID" value="XM_062856950.1"/>
</dbReference>
<dbReference type="RefSeq" id="XP_062712935.1">
    <property type="nucleotide sequence ID" value="XM_062856951.1"/>
</dbReference>
<dbReference type="EnsemblMetazoa" id="AALFPA23_023690.R35264">
    <property type="protein sequence ID" value="AALFPA23_023690.P35264"/>
    <property type="gene ID" value="AALFPA23_023690"/>
</dbReference>
<evidence type="ECO:0000256" key="8">
    <source>
        <dbReference type="SAM" id="MobiDB-lite"/>
    </source>
</evidence>
<feature type="region of interest" description="Disordered" evidence="8">
    <location>
        <begin position="296"/>
        <end position="326"/>
    </location>
</feature>
<feature type="compositionally biased region" description="Low complexity" evidence="8">
    <location>
        <begin position="297"/>
        <end position="326"/>
    </location>
</feature>
<evidence type="ECO:0000256" key="3">
    <source>
        <dbReference type="ARBA" id="ARBA00012891"/>
    </source>
</evidence>